<evidence type="ECO:0000256" key="4">
    <source>
        <dbReference type="ARBA" id="ARBA00022989"/>
    </source>
</evidence>
<evidence type="ECO:0000313" key="9">
    <source>
        <dbReference type="Proteomes" id="UP001652621"/>
    </source>
</evidence>
<keyword evidence="9" id="KW-1185">Reference proteome</keyword>
<accession>A0A9J7DJ43</accession>
<keyword evidence="7" id="KW-0325">Glycoprotein</keyword>
<feature type="transmembrane region" description="Helical" evidence="8">
    <location>
        <begin position="86"/>
        <end position="102"/>
    </location>
</feature>
<dbReference type="PANTHER" id="PTHR42643">
    <property type="entry name" value="IONOTROPIC RECEPTOR 20A-RELATED"/>
    <property type="match status" value="1"/>
</dbReference>
<evidence type="ECO:0000256" key="1">
    <source>
        <dbReference type="ARBA" id="ARBA00004651"/>
    </source>
</evidence>
<reference evidence="10" key="1">
    <citation type="submission" date="2025-08" db="UniProtKB">
        <authorList>
            <consortium name="RefSeq"/>
        </authorList>
    </citation>
    <scope>IDENTIFICATION</scope>
    <source>
        <strain evidence="10">Aabys</strain>
        <tissue evidence="10">Whole body</tissue>
    </source>
</reference>
<keyword evidence="2" id="KW-1003">Cell membrane</keyword>
<dbReference type="Gene3D" id="1.10.287.70">
    <property type="match status" value="1"/>
</dbReference>
<dbReference type="OrthoDB" id="8186948at2759"/>
<evidence type="ECO:0000256" key="2">
    <source>
        <dbReference type="ARBA" id="ARBA00022475"/>
    </source>
</evidence>
<evidence type="ECO:0000256" key="5">
    <source>
        <dbReference type="ARBA" id="ARBA00023136"/>
    </source>
</evidence>
<protein>
    <submittedName>
        <fullName evidence="10">Uncharacterized protein LOC109614061</fullName>
    </submittedName>
</protein>
<evidence type="ECO:0000256" key="6">
    <source>
        <dbReference type="ARBA" id="ARBA00023170"/>
    </source>
</evidence>
<sequence length="439" mass="50655">MQGYPLKISAGNNPPRAFVYPNQNNEMIYSGIVPRLIKIFARHFNFTLQWMLVPNYQSSSLRDCMAFLLENKIDLCGDFMHFNDKLYAIAAPVFINYGYIQVPFSQTIPKYQYFLQPFENSLWYSICILLAVHTLVLSLIHRYKSNFWSLGKFFLLSLQSILFVSTYNLPPWRGHLKYFLYLLLTLTGFIISTLYVTFLSSILTTNVYEPQIDSVEELKQRKIPILTNDLDIEVLKYFDSLDKISGNYLNVDITTYGKHRSRLNPQYAYITFEDKCDFYLYQQKFLQRPRLRLMTKPSIALWANIPMHHNWPFLDLMHRYMLRIFETGLLTHIQELTKEEGIVLGHIRFLKTSNLDSLPLDIHYFEMPAILLGIGYCSALLCFIGEALIKLSDRFVYTGATARCFEGVLARCSLGDSAGCSAGVPDRCFGGASAICTVP</sequence>
<feature type="transmembrane region" description="Helical" evidence="8">
    <location>
        <begin position="147"/>
        <end position="166"/>
    </location>
</feature>
<evidence type="ECO:0000256" key="3">
    <source>
        <dbReference type="ARBA" id="ARBA00022692"/>
    </source>
</evidence>
<dbReference type="InterPro" id="IPR052192">
    <property type="entry name" value="Insect_Ionotropic_Sensory_Rcpt"/>
</dbReference>
<dbReference type="KEGG" id="mde:109614061"/>
<proteinExistence type="predicted"/>
<evidence type="ECO:0000256" key="7">
    <source>
        <dbReference type="ARBA" id="ARBA00023180"/>
    </source>
</evidence>
<evidence type="ECO:0000313" key="10">
    <source>
        <dbReference type="RefSeq" id="XP_019894878.1"/>
    </source>
</evidence>
<feature type="transmembrane region" description="Helical" evidence="8">
    <location>
        <begin position="369"/>
        <end position="389"/>
    </location>
</feature>
<dbReference type="GO" id="GO:0005886">
    <property type="term" value="C:plasma membrane"/>
    <property type="evidence" value="ECO:0007669"/>
    <property type="project" value="UniProtKB-SubCell"/>
</dbReference>
<organism evidence="9 10">
    <name type="scientific">Musca domestica</name>
    <name type="common">House fly</name>
    <dbReference type="NCBI Taxonomy" id="7370"/>
    <lineage>
        <taxon>Eukaryota</taxon>
        <taxon>Metazoa</taxon>
        <taxon>Ecdysozoa</taxon>
        <taxon>Arthropoda</taxon>
        <taxon>Hexapoda</taxon>
        <taxon>Insecta</taxon>
        <taxon>Pterygota</taxon>
        <taxon>Neoptera</taxon>
        <taxon>Endopterygota</taxon>
        <taxon>Diptera</taxon>
        <taxon>Brachycera</taxon>
        <taxon>Muscomorpha</taxon>
        <taxon>Muscoidea</taxon>
        <taxon>Muscidae</taxon>
        <taxon>Musca</taxon>
    </lineage>
</organism>
<keyword evidence="3 8" id="KW-0812">Transmembrane</keyword>
<keyword evidence="5 8" id="KW-0472">Membrane</keyword>
<feature type="transmembrane region" description="Helical" evidence="8">
    <location>
        <begin position="178"/>
        <end position="198"/>
    </location>
</feature>
<dbReference type="RefSeq" id="XP_019894878.1">
    <property type="nucleotide sequence ID" value="XM_020039319.2"/>
</dbReference>
<dbReference type="SUPFAM" id="SSF53850">
    <property type="entry name" value="Periplasmic binding protein-like II"/>
    <property type="match status" value="1"/>
</dbReference>
<keyword evidence="6" id="KW-0675">Receptor</keyword>
<comment type="subcellular location">
    <subcellularLocation>
        <location evidence="1">Cell membrane</location>
        <topology evidence="1">Multi-pass membrane protein</topology>
    </subcellularLocation>
</comment>
<keyword evidence="4 8" id="KW-1133">Transmembrane helix</keyword>
<evidence type="ECO:0000256" key="8">
    <source>
        <dbReference type="SAM" id="Phobius"/>
    </source>
</evidence>
<name>A0A9J7DJ43_MUSDO</name>
<dbReference type="VEuPathDB" id="VectorBase:MDOMA2_011244"/>
<gene>
    <name evidence="10" type="primary">LOC109614061</name>
</gene>
<dbReference type="GeneID" id="109614061"/>
<dbReference type="AlphaFoldDB" id="A0A9J7DJ43"/>
<feature type="transmembrane region" description="Helical" evidence="8">
    <location>
        <begin position="122"/>
        <end position="140"/>
    </location>
</feature>
<dbReference type="PANTHER" id="PTHR42643:SF41">
    <property type="entry name" value="IONOTROPIC RECEPTOR 20A-RELATED"/>
    <property type="match status" value="1"/>
</dbReference>
<dbReference type="Proteomes" id="UP001652621">
    <property type="component" value="Unplaced"/>
</dbReference>